<reference evidence="2" key="1">
    <citation type="submission" date="2020-07" db="EMBL/GenBank/DDBJ databases">
        <title>Complete genome sequencing of Coprobacter sp. strain 2CBH44.</title>
        <authorList>
            <person name="Sakamoto M."/>
            <person name="Murakami T."/>
            <person name="Mori H."/>
        </authorList>
    </citation>
    <scope>NUCLEOTIDE SEQUENCE [LARGE SCALE GENOMIC DNA]</scope>
    <source>
        <strain evidence="2">2CBH44</strain>
    </source>
</reference>
<keyword evidence="2" id="KW-1185">Reference proteome</keyword>
<organism evidence="1 2">
    <name type="scientific">Coprobacter secundus subsp. similis</name>
    <dbReference type="NCBI Taxonomy" id="2751153"/>
    <lineage>
        <taxon>Bacteria</taxon>
        <taxon>Pseudomonadati</taxon>
        <taxon>Bacteroidota</taxon>
        <taxon>Bacteroidia</taxon>
        <taxon>Bacteroidales</taxon>
        <taxon>Barnesiellaceae</taxon>
        <taxon>Coprobacter</taxon>
    </lineage>
</organism>
<sequence>MKLTFHIQRIQIENISVISIIFCINDLDKDKIKIRK</sequence>
<dbReference type="AlphaFoldDB" id="A0A7G1I1Q0"/>
<evidence type="ECO:0000313" key="2">
    <source>
        <dbReference type="Proteomes" id="UP000594042"/>
    </source>
</evidence>
<gene>
    <name evidence="1" type="ORF">Cop2CBH44_26810</name>
</gene>
<dbReference type="EMBL" id="AP023322">
    <property type="protein sequence ID" value="BCI64328.1"/>
    <property type="molecule type" value="Genomic_DNA"/>
</dbReference>
<proteinExistence type="predicted"/>
<dbReference type="Proteomes" id="UP000594042">
    <property type="component" value="Chromosome"/>
</dbReference>
<accession>A0A7G1I1Q0</accession>
<evidence type="ECO:0000313" key="1">
    <source>
        <dbReference type="EMBL" id="BCI64328.1"/>
    </source>
</evidence>
<dbReference type="KEGG" id="copr:Cop2CBH44_26810"/>
<name>A0A7G1I1Q0_9BACT</name>
<protein>
    <submittedName>
        <fullName evidence="1">Uncharacterized protein</fullName>
    </submittedName>
</protein>